<keyword evidence="2" id="KW-1185">Reference proteome</keyword>
<evidence type="ECO:0000313" key="1">
    <source>
        <dbReference type="EMBL" id="PWE27398.1"/>
    </source>
</evidence>
<sequence>MLDSRSSFRFFRDSDSGAVSSDWTVIAAMVCSIGLAGILTLQNGVGDLGEGIDRSLSMAHIGAVTSTGAATLLPTAAHATAVPAPGSAARSTASRTAAATPIAVGQGAHWVRLEDAQGSGVGAARSGSGPLSAETPESLRARYDGAVQLGRERLDLGDTATACAQIDTAASSRDELTRRGLFVSDLGAGLGALRESCTAL</sequence>
<protein>
    <submittedName>
        <fullName evidence="1">Uncharacterized protein</fullName>
    </submittedName>
</protein>
<dbReference type="Proteomes" id="UP000244940">
    <property type="component" value="Unassembled WGS sequence"/>
</dbReference>
<gene>
    <name evidence="1" type="ORF">C4N9_17225</name>
</gene>
<reference evidence="1 2" key="1">
    <citation type="submission" date="2018-05" db="EMBL/GenBank/DDBJ databases">
        <title>Pararhodobacter marina sp. nov., isolated from deep-sea water of the Indian Ocean.</title>
        <authorList>
            <person name="Lai Q.Sr."/>
            <person name="Liu X."/>
            <person name="Shao Z."/>
        </authorList>
    </citation>
    <scope>NUCLEOTIDE SEQUENCE [LARGE SCALE GENOMIC DNA]</scope>
    <source>
        <strain evidence="1 2">CIC4N-9</strain>
    </source>
</reference>
<name>A0A2U2C681_9RHOB</name>
<proteinExistence type="predicted"/>
<dbReference type="RefSeq" id="WP_109534588.1">
    <property type="nucleotide sequence ID" value="NZ_QEYD01000011.1"/>
</dbReference>
<organism evidence="1 2">
    <name type="scientific">Pararhodobacter marinus</name>
    <dbReference type="NCBI Taxonomy" id="2184063"/>
    <lineage>
        <taxon>Bacteria</taxon>
        <taxon>Pseudomonadati</taxon>
        <taxon>Pseudomonadota</taxon>
        <taxon>Alphaproteobacteria</taxon>
        <taxon>Rhodobacterales</taxon>
        <taxon>Paracoccaceae</taxon>
        <taxon>Pararhodobacter</taxon>
    </lineage>
</organism>
<dbReference type="GeneID" id="94366636"/>
<dbReference type="EMBL" id="QEYD01000011">
    <property type="protein sequence ID" value="PWE27398.1"/>
    <property type="molecule type" value="Genomic_DNA"/>
</dbReference>
<comment type="caution">
    <text evidence="1">The sequence shown here is derived from an EMBL/GenBank/DDBJ whole genome shotgun (WGS) entry which is preliminary data.</text>
</comment>
<dbReference type="AlphaFoldDB" id="A0A2U2C681"/>
<accession>A0A2U2C681</accession>
<evidence type="ECO:0000313" key="2">
    <source>
        <dbReference type="Proteomes" id="UP000244940"/>
    </source>
</evidence>